<dbReference type="Proteomes" id="UP000239576">
    <property type="component" value="Unassembled WGS sequence"/>
</dbReference>
<dbReference type="EMBL" id="PVWK01000140">
    <property type="protein sequence ID" value="PSB24825.1"/>
    <property type="molecule type" value="Genomic_DNA"/>
</dbReference>
<protein>
    <submittedName>
        <fullName evidence="1">Uncharacterized protein</fullName>
    </submittedName>
</protein>
<evidence type="ECO:0000313" key="2">
    <source>
        <dbReference type="Proteomes" id="UP000239576"/>
    </source>
</evidence>
<gene>
    <name evidence="1" type="ORF">C7B82_25850</name>
</gene>
<proteinExistence type="predicted"/>
<organism evidence="1 2">
    <name type="scientific">Stenomitos frigidus ULC18</name>
    <dbReference type="NCBI Taxonomy" id="2107698"/>
    <lineage>
        <taxon>Bacteria</taxon>
        <taxon>Bacillati</taxon>
        <taxon>Cyanobacteriota</taxon>
        <taxon>Cyanophyceae</taxon>
        <taxon>Leptolyngbyales</taxon>
        <taxon>Leptolyngbyaceae</taxon>
        <taxon>Stenomitos</taxon>
    </lineage>
</organism>
<name>A0A2T1DWF8_9CYAN</name>
<comment type="caution">
    <text evidence="1">The sequence shown here is derived from an EMBL/GenBank/DDBJ whole genome shotgun (WGS) entry which is preliminary data.</text>
</comment>
<evidence type="ECO:0000313" key="1">
    <source>
        <dbReference type="EMBL" id="PSB24825.1"/>
    </source>
</evidence>
<accession>A0A2T1DWF8</accession>
<reference evidence="1 2" key="2">
    <citation type="submission" date="2018-03" db="EMBL/GenBank/DDBJ databases">
        <title>The ancient ancestry and fast evolution of plastids.</title>
        <authorList>
            <person name="Moore K.R."/>
            <person name="Magnabosco C."/>
            <person name="Momper L."/>
            <person name="Gold D.A."/>
            <person name="Bosak T."/>
            <person name="Fournier G.P."/>
        </authorList>
    </citation>
    <scope>NUCLEOTIDE SEQUENCE [LARGE SCALE GENOMIC DNA]</scope>
    <source>
        <strain evidence="1 2">ULC18</strain>
    </source>
</reference>
<sequence>MKECFTLTNRSRLTFPIYSIIRERFAASHQNVLAIVQIFSTIDEDFSAIVQIFSTTRENFSASHQRFVALLKRFVVGRVQARKTVEFVSAR</sequence>
<dbReference type="AlphaFoldDB" id="A0A2T1DWF8"/>
<reference evidence="2" key="1">
    <citation type="submission" date="2018-02" db="EMBL/GenBank/DDBJ databases">
        <authorList>
            <person name="Moore K."/>
            <person name="Momper L."/>
        </authorList>
    </citation>
    <scope>NUCLEOTIDE SEQUENCE [LARGE SCALE GENOMIC DNA]</scope>
    <source>
        <strain evidence="2">ULC18</strain>
    </source>
</reference>
<keyword evidence="2" id="KW-1185">Reference proteome</keyword>